<organism evidence="5 6">
    <name type="scientific">Ciceribacter naphthalenivorans</name>
    <dbReference type="NCBI Taxonomy" id="1118451"/>
    <lineage>
        <taxon>Bacteria</taxon>
        <taxon>Pseudomonadati</taxon>
        <taxon>Pseudomonadota</taxon>
        <taxon>Alphaproteobacteria</taxon>
        <taxon>Hyphomicrobiales</taxon>
        <taxon>Rhizobiaceae</taxon>
        <taxon>Ciceribacter</taxon>
    </lineage>
</organism>
<protein>
    <submittedName>
        <fullName evidence="5">HTH-type transcriptional regulator LutR</fullName>
    </submittedName>
</protein>
<keyword evidence="3" id="KW-0804">Transcription</keyword>
<evidence type="ECO:0000256" key="3">
    <source>
        <dbReference type="ARBA" id="ARBA00023163"/>
    </source>
</evidence>
<keyword evidence="2" id="KW-0238">DNA-binding</keyword>
<dbReference type="AlphaFoldDB" id="A0A512HNC1"/>
<dbReference type="Gene3D" id="1.10.10.10">
    <property type="entry name" value="Winged helix-like DNA-binding domain superfamily/Winged helix DNA-binding domain"/>
    <property type="match status" value="1"/>
</dbReference>
<name>A0A512HNC1_9HYPH</name>
<evidence type="ECO:0000313" key="6">
    <source>
        <dbReference type="Proteomes" id="UP000321717"/>
    </source>
</evidence>
<evidence type="ECO:0000256" key="1">
    <source>
        <dbReference type="ARBA" id="ARBA00023015"/>
    </source>
</evidence>
<gene>
    <name evidence="5" type="primary">lutR</name>
    <name evidence="5" type="ORF">RNA01_38760</name>
</gene>
<proteinExistence type="predicted"/>
<evidence type="ECO:0000256" key="2">
    <source>
        <dbReference type="ARBA" id="ARBA00023125"/>
    </source>
</evidence>
<sequence length="201" mass="22893">MNVGRAQVREAMSTLESMRYLERRRGSGVFLCKETDATSLDALVLFAGMGLPIENSVNEQCIEVRRMIEVQAIRMACERRTEKDLARLEDVLALYRDDDAFAAEASGYDFAFHLAIIKATQNEILVRVIHPFYLMSHKRREVFFADRARRAASHAQHIEIVEAIRLRDVDLAEKRLASHIGRVETYYKMAPNAVPASHKVG</sequence>
<dbReference type="InterPro" id="IPR011711">
    <property type="entry name" value="GntR_C"/>
</dbReference>
<dbReference type="EMBL" id="BJZP01000027">
    <property type="protein sequence ID" value="GEO86944.1"/>
    <property type="molecule type" value="Genomic_DNA"/>
</dbReference>
<keyword evidence="1" id="KW-0805">Transcription regulation</keyword>
<reference evidence="5 6" key="1">
    <citation type="submission" date="2019-07" db="EMBL/GenBank/DDBJ databases">
        <title>Whole genome shotgun sequence of Rhizobium naphthalenivorans NBRC 107585.</title>
        <authorList>
            <person name="Hosoyama A."/>
            <person name="Uohara A."/>
            <person name="Ohji S."/>
            <person name="Ichikawa N."/>
        </authorList>
    </citation>
    <scope>NUCLEOTIDE SEQUENCE [LARGE SCALE GENOMIC DNA]</scope>
    <source>
        <strain evidence="5 6">NBRC 107585</strain>
    </source>
</reference>
<comment type="caution">
    <text evidence="5">The sequence shown here is derived from an EMBL/GenBank/DDBJ whole genome shotgun (WGS) entry which is preliminary data.</text>
</comment>
<dbReference type="GO" id="GO:0003677">
    <property type="term" value="F:DNA binding"/>
    <property type="evidence" value="ECO:0007669"/>
    <property type="project" value="UniProtKB-KW"/>
</dbReference>
<dbReference type="InterPro" id="IPR036388">
    <property type="entry name" value="WH-like_DNA-bd_sf"/>
</dbReference>
<dbReference type="InterPro" id="IPR036390">
    <property type="entry name" value="WH_DNA-bd_sf"/>
</dbReference>
<dbReference type="Gene3D" id="1.20.120.530">
    <property type="entry name" value="GntR ligand-binding domain-like"/>
    <property type="match status" value="1"/>
</dbReference>
<accession>A0A512HNC1</accession>
<keyword evidence="6" id="KW-1185">Reference proteome</keyword>
<dbReference type="Proteomes" id="UP000321717">
    <property type="component" value="Unassembled WGS sequence"/>
</dbReference>
<evidence type="ECO:0000259" key="4">
    <source>
        <dbReference type="SMART" id="SM00895"/>
    </source>
</evidence>
<dbReference type="SUPFAM" id="SSF46785">
    <property type="entry name" value="Winged helix' DNA-binding domain"/>
    <property type="match status" value="1"/>
</dbReference>
<dbReference type="Pfam" id="PF07729">
    <property type="entry name" value="FCD"/>
    <property type="match status" value="1"/>
</dbReference>
<dbReference type="InterPro" id="IPR008920">
    <property type="entry name" value="TF_FadR/GntR_C"/>
</dbReference>
<feature type="domain" description="GntR C-terminal" evidence="4">
    <location>
        <begin position="60"/>
        <end position="182"/>
    </location>
</feature>
<dbReference type="SUPFAM" id="SSF48008">
    <property type="entry name" value="GntR ligand-binding domain-like"/>
    <property type="match status" value="1"/>
</dbReference>
<dbReference type="PANTHER" id="PTHR43537">
    <property type="entry name" value="TRANSCRIPTIONAL REGULATOR, GNTR FAMILY"/>
    <property type="match status" value="1"/>
</dbReference>
<dbReference type="PANTHER" id="PTHR43537:SF5">
    <property type="entry name" value="UXU OPERON TRANSCRIPTIONAL REGULATOR"/>
    <property type="match status" value="1"/>
</dbReference>
<dbReference type="SMART" id="SM00895">
    <property type="entry name" value="FCD"/>
    <property type="match status" value="1"/>
</dbReference>
<dbReference type="OrthoDB" id="9812645at2"/>
<evidence type="ECO:0000313" key="5">
    <source>
        <dbReference type="EMBL" id="GEO86944.1"/>
    </source>
</evidence>